<sequence length="131" mass="14371">MHVLLEEQEEVELWEVAEAEELCGPVAKEICEVAEELCGDRGGAIVSILSTEVQLMPNLFATSTTVSRNIHGANFEKRSGRKLSYAEAEELRAIGSILSTEVQSMPNLFATVTKPSRNVDGANFEKAIHPR</sequence>
<keyword evidence="2" id="KW-1185">Reference proteome</keyword>
<name>A0ABC8TWZ1_9AQUA</name>
<dbReference type="AlphaFoldDB" id="A0ABC8TWZ1"/>
<evidence type="ECO:0000313" key="2">
    <source>
        <dbReference type="Proteomes" id="UP001642360"/>
    </source>
</evidence>
<reference evidence="1 2" key="1">
    <citation type="submission" date="2024-02" db="EMBL/GenBank/DDBJ databases">
        <authorList>
            <person name="Vignale AGUSTIN F."/>
            <person name="Sosa J E."/>
            <person name="Modenutti C."/>
        </authorList>
    </citation>
    <scope>NUCLEOTIDE SEQUENCE [LARGE SCALE GENOMIC DNA]</scope>
</reference>
<proteinExistence type="predicted"/>
<organism evidence="1 2">
    <name type="scientific">Ilex paraguariensis</name>
    <name type="common">yerba mate</name>
    <dbReference type="NCBI Taxonomy" id="185542"/>
    <lineage>
        <taxon>Eukaryota</taxon>
        <taxon>Viridiplantae</taxon>
        <taxon>Streptophyta</taxon>
        <taxon>Embryophyta</taxon>
        <taxon>Tracheophyta</taxon>
        <taxon>Spermatophyta</taxon>
        <taxon>Magnoliopsida</taxon>
        <taxon>eudicotyledons</taxon>
        <taxon>Gunneridae</taxon>
        <taxon>Pentapetalae</taxon>
        <taxon>asterids</taxon>
        <taxon>campanulids</taxon>
        <taxon>Aquifoliales</taxon>
        <taxon>Aquifoliaceae</taxon>
        <taxon>Ilex</taxon>
    </lineage>
</organism>
<evidence type="ECO:0000313" key="1">
    <source>
        <dbReference type="EMBL" id="CAK9172587.1"/>
    </source>
</evidence>
<protein>
    <submittedName>
        <fullName evidence="1">Uncharacterized protein</fullName>
    </submittedName>
</protein>
<dbReference type="EMBL" id="CAUOFW020006024">
    <property type="protein sequence ID" value="CAK9172587.1"/>
    <property type="molecule type" value="Genomic_DNA"/>
</dbReference>
<gene>
    <name evidence="1" type="ORF">ILEXP_LOCUS42236</name>
</gene>
<accession>A0ABC8TWZ1</accession>
<comment type="caution">
    <text evidence="1">The sequence shown here is derived from an EMBL/GenBank/DDBJ whole genome shotgun (WGS) entry which is preliminary data.</text>
</comment>
<dbReference type="Proteomes" id="UP001642360">
    <property type="component" value="Unassembled WGS sequence"/>
</dbReference>